<name>A0A7G1KE54_9NOCA</name>
<evidence type="ECO:0000313" key="1">
    <source>
        <dbReference type="EMBL" id="BCK53161.1"/>
    </source>
</evidence>
<dbReference type="SUPFAM" id="SSF140453">
    <property type="entry name" value="EsxAB dimer-like"/>
    <property type="match status" value="1"/>
</dbReference>
<dbReference type="Gene3D" id="1.10.287.1060">
    <property type="entry name" value="ESAT-6-like"/>
    <property type="match status" value="1"/>
</dbReference>
<gene>
    <name evidence="1" type="ORF">NWFMUON74_09330</name>
</gene>
<dbReference type="RefSeq" id="WP_187686753.1">
    <property type="nucleotide sequence ID" value="NZ_AP023396.1"/>
</dbReference>
<dbReference type="GeneID" id="80345550"/>
<dbReference type="EMBL" id="AP023396">
    <property type="protein sequence ID" value="BCK53161.1"/>
    <property type="molecule type" value="Genomic_DNA"/>
</dbReference>
<accession>A0A7G1KE54</accession>
<evidence type="ECO:0000313" key="2">
    <source>
        <dbReference type="Proteomes" id="UP000516173"/>
    </source>
</evidence>
<sequence length="105" mass="11356">MAFNASSDQIRTFVNSMKEKHQLIITEVNGARAAAERLDGSSFKGGAGAAFQASFARFLEAATKMNDSLLLNAENLEQVKNKFGTVEEEQLGNLQQTGGLLDFKA</sequence>
<proteinExistence type="predicted"/>
<reference evidence="1 2" key="1">
    <citation type="submission" date="2020-08" db="EMBL/GenBank/DDBJ databases">
        <title>Genome Sequencing of Nocardia wallacei strain FMUON74 and assembly.</title>
        <authorList>
            <person name="Toyokawa M."/>
            <person name="Uesaka K."/>
        </authorList>
    </citation>
    <scope>NUCLEOTIDE SEQUENCE [LARGE SCALE GENOMIC DNA]</scope>
    <source>
        <strain evidence="1 2">FMUON74</strain>
    </source>
</reference>
<protein>
    <recommendedName>
        <fullName evidence="3">WXG100 family type VII secretion target</fullName>
    </recommendedName>
</protein>
<organism evidence="1 2">
    <name type="scientific">Nocardia wallacei</name>
    <dbReference type="NCBI Taxonomy" id="480035"/>
    <lineage>
        <taxon>Bacteria</taxon>
        <taxon>Bacillati</taxon>
        <taxon>Actinomycetota</taxon>
        <taxon>Actinomycetes</taxon>
        <taxon>Mycobacteriales</taxon>
        <taxon>Nocardiaceae</taxon>
        <taxon>Nocardia</taxon>
    </lineage>
</organism>
<dbReference type="InterPro" id="IPR010310">
    <property type="entry name" value="T7SS_ESAT-6-like"/>
</dbReference>
<dbReference type="KEGG" id="nwl:NWFMUON74_09330"/>
<keyword evidence="2" id="KW-1185">Reference proteome</keyword>
<dbReference type="InterPro" id="IPR036689">
    <property type="entry name" value="ESAT-6-like_sf"/>
</dbReference>
<dbReference type="AlphaFoldDB" id="A0A7G1KE54"/>
<evidence type="ECO:0008006" key="3">
    <source>
        <dbReference type="Google" id="ProtNLM"/>
    </source>
</evidence>
<dbReference type="Proteomes" id="UP000516173">
    <property type="component" value="Chromosome"/>
</dbReference>
<dbReference type="Pfam" id="PF06013">
    <property type="entry name" value="WXG100"/>
    <property type="match status" value="1"/>
</dbReference>